<dbReference type="Gene3D" id="3.50.50.60">
    <property type="entry name" value="FAD/NAD(P)-binding domain"/>
    <property type="match status" value="1"/>
</dbReference>
<dbReference type="Proteomes" id="UP000474957">
    <property type="component" value="Unassembled WGS sequence"/>
</dbReference>
<feature type="domain" description="FAD dependent oxidoreductase" evidence="2">
    <location>
        <begin position="11"/>
        <end position="343"/>
    </location>
</feature>
<keyword evidence="1" id="KW-0560">Oxidoreductase</keyword>
<dbReference type="InterPro" id="IPR006076">
    <property type="entry name" value="FAD-dep_OxRdtase"/>
</dbReference>
<reference evidence="3 4" key="1">
    <citation type="submission" date="2019-10" db="EMBL/GenBank/DDBJ databases">
        <title>Cognatihalovulum marinum gen. nov. sp. nov., a new member of the family Rhodobacteraceae isolated from deep seawater of the Northwest Indian Ocean.</title>
        <authorList>
            <person name="Ruan C."/>
            <person name="Wang J."/>
            <person name="Zheng X."/>
            <person name="Song L."/>
            <person name="Zhu Y."/>
            <person name="Huang Y."/>
            <person name="Lu Z."/>
            <person name="Du W."/>
            <person name="Huang L."/>
            <person name="Dai X."/>
        </authorList>
    </citation>
    <scope>NUCLEOTIDE SEQUENCE [LARGE SCALE GENOMIC DNA]</scope>
    <source>
        <strain evidence="3 4">2CG4</strain>
    </source>
</reference>
<dbReference type="EMBL" id="WIND01000001">
    <property type="protein sequence ID" value="MSU88605.1"/>
    <property type="molecule type" value="Genomic_DNA"/>
</dbReference>
<dbReference type="InterPro" id="IPR036188">
    <property type="entry name" value="FAD/NAD-bd_sf"/>
</dbReference>
<dbReference type="Pfam" id="PF01266">
    <property type="entry name" value="DAO"/>
    <property type="match status" value="1"/>
</dbReference>
<dbReference type="SUPFAM" id="SSF51971">
    <property type="entry name" value="Nucleotide-binding domain"/>
    <property type="match status" value="1"/>
</dbReference>
<evidence type="ECO:0000256" key="1">
    <source>
        <dbReference type="ARBA" id="ARBA00023002"/>
    </source>
</evidence>
<accession>A0A6L5YXQ9</accession>
<dbReference type="Gene3D" id="3.30.9.10">
    <property type="entry name" value="D-Amino Acid Oxidase, subunit A, domain 2"/>
    <property type="match status" value="1"/>
</dbReference>
<sequence length="363" mass="36487">MASAIGNRRWDVAVVGAGVWGLATARAALARGLSVIVLEAATVAAGASGGVVGALSPHAPDRWTGKKAFQLRALLAGRRYWPALETGTGLATGYAACGRLMPLQDAAARDQAEARAAEAARNWGAQARWQVVETVPGWLAAAPFGAVHETLSARLFPRAACAALARAVRLSGGAIREATPVRALAPGMVSTDAGTVRAGTVVVAAGVAGFGLLGIAGGRGVKGQAALLQADTPAAAPLVFADGIYVVPQPGGLVAVGSTSENRWADPAPDARLEAVIARARALVPALADAPVRERWAGIRPRAPRPDPMLGPVPGLPGVLAALGGFKIGFGLAPLVAETLADMIAGGAPDLPADFAAAAQIRA</sequence>
<proteinExistence type="predicted"/>
<dbReference type="PANTHER" id="PTHR13847">
    <property type="entry name" value="SARCOSINE DEHYDROGENASE-RELATED"/>
    <property type="match status" value="1"/>
</dbReference>
<evidence type="ECO:0000259" key="2">
    <source>
        <dbReference type="Pfam" id="PF01266"/>
    </source>
</evidence>
<dbReference type="RefSeq" id="WP_154444719.1">
    <property type="nucleotide sequence ID" value="NZ_WIND01000001.1"/>
</dbReference>
<name>A0A6L5YXQ9_9RHOB</name>
<dbReference type="SUPFAM" id="SSF54373">
    <property type="entry name" value="FAD-linked reductases, C-terminal domain"/>
    <property type="match status" value="1"/>
</dbReference>
<evidence type="ECO:0000313" key="4">
    <source>
        <dbReference type="Proteomes" id="UP000474957"/>
    </source>
</evidence>
<keyword evidence="4" id="KW-1185">Reference proteome</keyword>
<organism evidence="3 4">
    <name type="scientific">Halovulum marinum</name>
    <dbReference type="NCBI Taxonomy" id="2662447"/>
    <lineage>
        <taxon>Bacteria</taxon>
        <taxon>Pseudomonadati</taxon>
        <taxon>Pseudomonadota</taxon>
        <taxon>Alphaproteobacteria</taxon>
        <taxon>Rhodobacterales</taxon>
        <taxon>Paracoccaceae</taxon>
        <taxon>Halovulum</taxon>
    </lineage>
</organism>
<dbReference type="GO" id="GO:0005737">
    <property type="term" value="C:cytoplasm"/>
    <property type="evidence" value="ECO:0007669"/>
    <property type="project" value="TreeGrafter"/>
</dbReference>
<dbReference type="GO" id="GO:0016491">
    <property type="term" value="F:oxidoreductase activity"/>
    <property type="evidence" value="ECO:0007669"/>
    <property type="project" value="UniProtKB-KW"/>
</dbReference>
<protein>
    <submittedName>
        <fullName evidence="3">FAD-dependent oxidoreductase</fullName>
    </submittedName>
</protein>
<comment type="caution">
    <text evidence="3">The sequence shown here is derived from an EMBL/GenBank/DDBJ whole genome shotgun (WGS) entry which is preliminary data.</text>
</comment>
<gene>
    <name evidence="3" type="ORF">GE300_03095</name>
</gene>
<evidence type="ECO:0000313" key="3">
    <source>
        <dbReference type="EMBL" id="MSU88605.1"/>
    </source>
</evidence>
<dbReference type="PANTHER" id="PTHR13847:SF289">
    <property type="entry name" value="GLYCINE OXIDASE"/>
    <property type="match status" value="1"/>
</dbReference>
<dbReference type="AlphaFoldDB" id="A0A6L5YXQ9"/>